<sequence>MSGFEIAGVVLGAIPLFYYFVKKCRGQGGIDALRDHIGPENWKDELPQLCPQLCEDFRYQIYKLEGNLRALAGYLPDISQSCKRRLEEGSAVDWENEQEAVAQSMRKLWSTDDIRKFELIMFKVRDTLGRLLDETNQDPETMMSRLRSFHTCDERDHTTQVSIRAFFKRLKRVKVMKTCIKRMKECNNNLEALRWTASQIVDRSETDFSAIRLHVDPAQTRLERDLSKTIFTTLGTNWACHGGHEAHFSLVRRADSHANLVCFDFLIPRNPPDDTWCEAAIMIEKPSSMTNRIFQDCDSVDSVCEEFQMHTEPEQCLQLLVEEPNDGTAAQLRKVHWHDSRLEDWVLGSATSLKTLLEQWSGAKPTRSERRRLALLFAHSILQLHESPFPGSLWDKENIFFLQNCNRAQPDLEVPYIKTEVSGVSKVKETKIVGPYHRNPAILNLGILLVELEEWKPWESYLTSTEPSTNNFRKRAARRAVKSMRNSLANYKDAIGHCIELDWSVSGTRVSLDDEDTQKAMYLHIISLLREEVPRSQRKG</sequence>
<dbReference type="EMBL" id="JAULSY010000080">
    <property type="protein sequence ID" value="KAK0666903.1"/>
    <property type="molecule type" value="Genomic_DNA"/>
</dbReference>
<evidence type="ECO:0000313" key="2">
    <source>
        <dbReference type="EMBL" id="KAK0666903.1"/>
    </source>
</evidence>
<dbReference type="PANTHER" id="PTHR35186">
    <property type="entry name" value="ANK_REP_REGION DOMAIN-CONTAINING PROTEIN"/>
    <property type="match status" value="1"/>
</dbReference>
<comment type="caution">
    <text evidence="2">The sequence shown here is derived from an EMBL/GenBank/DDBJ whole genome shotgun (WGS) entry which is preliminary data.</text>
</comment>
<name>A0AA39Z9V4_9PEZI</name>
<evidence type="ECO:0000313" key="3">
    <source>
        <dbReference type="Proteomes" id="UP001174997"/>
    </source>
</evidence>
<accession>A0AA39Z9V4</accession>
<dbReference type="AlphaFoldDB" id="A0AA39Z9V4"/>
<reference evidence="2" key="1">
    <citation type="submission" date="2023-06" db="EMBL/GenBank/DDBJ databases">
        <title>Genome-scale phylogeny and comparative genomics of the fungal order Sordariales.</title>
        <authorList>
            <consortium name="Lawrence Berkeley National Laboratory"/>
            <person name="Hensen N."/>
            <person name="Bonometti L."/>
            <person name="Westerberg I."/>
            <person name="Brannstrom I.O."/>
            <person name="Guillou S."/>
            <person name="Cros-Aarteil S."/>
            <person name="Calhoun S."/>
            <person name="Haridas S."/>
            <person name="Kuo A."/>
            <person name="Mondo S."/>
            <person name="Pangilinan J."/>
            <person name="Riley R."/>
            <person name="Labutti K."/>
            <person name="Andreopoulos B."/>
            <person name="Lipzen A."/>
            <person name="Chen C."/>
            <person name="Yanf M."/>
            <person name="Daum C."/>
            <person name="Ng V."/>
            <person name="Clum A."/>
            <person name="Steindorff A."/>
            <person name="Ohm R."/>
            <person name="Martin F."/>
            <person name="Silar P."/>
            <person name="Natvig D."/>
            <person name="Lalanne C."/>
            <person name="Gautier V."/>
            <person name="Ament-Velasquez S.L."/>
            <person name="Kruys A."/>
            <person name="Hutchinson M.I."/>
            <person name="Powell A.J."/>
            <person name="Barry K."/>
            <person name="Miller A.N."/>
            <person name="Grigoriev I.V."/>
            <person name="Debuchy R."/>
            <person name="Gladieux P."/>
            <person name="Thoren M.H."/>
            <person name="Johannesson H."/>
        </authorList>
    </citation>
    <scope>NUCLEOTIDE SEQUENCE</scope>
    <source>
        <strain evidence="2">CBS 307.81</strain>
    </source>
</reference>
<protein>
    <recommendedName>
        <fullName evidence="1">DUF7580 domain-containing protein</fullName>
    </recommendedName>
</protein>
<keyword evidence="3" id="KW-1185">Reference proteome</keyword>
<dbReference type="Proteomes" id="UP001174997">
    <property type="component" value="Unassembled WGS sequence"/>
</dbReference>
<gene>
    <name evidence="2" type="ORF">QBC41DRAFT_279933</name>
</gene>
<evidence type="ECO:0000259" key="1">
    <source>
        <dbReference type="Pfam" id="PF24476"/>
    </source>
</evidence>
<feature type="domain" description="DUF7580" evidence="1">
    <location>
        <begin position="221"/>
        <end position="534"/>
    </location>
</feature>
<dbReference type="InterPro" id="IPR056002">
    <property type="entry name" value="DUF7580"/>
</dbReference>
<organism evidence="2 3">
    <name type="scientific">Cercophora samala</name>
    <dbReference type="NCBI Taxonomy" id="330535"/>
    <lineage>
        <taxon>Eukaryota</taxon>
        <taxon>Fungi</taxon>
        <taxon>Dikarya</taxon>
        <taxon>Ascomycota</taxon>
        <taxon>Pezizomycotina</taxon>
        <taxon>Sordariomycetes</taxon>
        <taxon>Sordariomycetidae</taxon>
        <taxon>Sordariales</taxon>
        <taxon>Lasiosphaeriaceae</taxon>
        <taxon>Cercophora</taxon>
    </lineage>
</organism>
<proteinExistence type="predicted"/>
<dbReference type="PANTHER" id="PTHR35186:SF4">
    <property type="entry name" value="PRION-INHIBITION AND PROPAGATION HELO DOMAIN-CONTAINING PROTEIN"/>
    <property type="match status" value="1"/>
</dbReference>
<dbReference type="Pfam" id="PF24476">
    <property type="entry name" value="DUF7580"/>
    <property type="match status" value="1"/>
</dbReference>